<name>A0A4P7LJE9_9BURK</name>
<dbReference type="AlphaFoldDB" id="A0A4P7LJE9"/>
<dbReference type="RefSeq" id="WP_135707428.1">
    <property type="nucleotide sequence ID" value="NZ_CP038639.1"/>
</dbReference>
<dbReference type="InterPro" id="IPR013815">
    <property type="entry name" value="ATP_grasp_subdomain_1"/>
</dbReference>
<dbReference type="Gene3D" id="3.30.1490.20">
    <property type="entry name" value="ATP-grasp fold, A domain"/>
    <property type="match status" value="1"/>
</dbReference>
<dbReference type="EMBL" id="CP038639">
    <property type="protein sequence ID" value="QBY56266.1"/>
    <property type="molecule type" value="Genomic_DNA"/>
</dbReference>
<dbReference type="Gene3D" id="3.30.470.20">
    <property type="entry name" value="ATP-grasp fold, B domain"/>
    <property type="match status" value="1"/>
</dbReference>
<protein>
    <submittedName>
        <fullName evidence="1">Uncharacterized protein</fullName>
    </submittedName>
</protein>
<evidence type="ECO:0000313" key="2">
    <source>
        <dbReference type="Proteomes" id="UP000295294"/>
    </source>
</evidence>
<organism evidence="1 2">
    <name type="scientific">Cupriavidus oxalaticus</name>
    <dbReference type="NCBI Taxonomy" id="96344"/>
    <lineage>
        <taxon>Bacteria</taxon>
        <taxon>Pseudomonadati</taxon>
        <taxon>Pseudomonadota</taxon>
        <taxon>Betaproteobacteria</taxon>
        <taxon>Burkholderiales</taxon>
        <taxon>Burkholderiaceae</taxon>
        <taxon>Cupriavidus</taxon>
    </lineage>
</organism>
<geneLocation type="plasmid" evidence="1">
    <name>unnamed4</name>
</geneLocation>
<dbReference type="GO" id="GO:0005524">
    <property type="term" value="F:ATP binding"/>
    <property type="evidence" value="ECO:0007669"/>
    <property type="project" value="InterPro"/>
</dbReference>
<reference evidence="1 2" key="1">
    <citation type="submission" date="2019-03" db="EMBL/GenBank/DDBJ databases">
        <title>Efficiently degradation of phenoxyalkanoic acid herbicides by Cupriavidus oxalaticus strain X32.</title>
        <authorList>
            <person name="Sheng X."/>
        </authorList>
    </citation>
    <scope>NUCLEOTIDE SEQUENCE [LARGE SCALE GENOMIC DNA]</scope>
    <source>
        <strain evidence="1 2">X32</strain>
        <plasmid evidence="1 2">unnamed4</plasmid>
    </source>
</reference>
<dbReference type="KEGG" id="cox:E0W60_35085"/>
<dbReference type="Proteomes" id="UP000295294">
    <property type="component" value="Plasmid unnamed4"/>
</dbReference>
<keyword evidence="1" id="KW-0614">Plasmid</keyword>
<sequence length="202" mass="21086">MTPTPPLAGMRPKAIHEMATLIAHALGAPALLKLLSTVDTFELPVRRTLVHLHGEVQLREQLGDVFNNMPAGTKINGIVGSRLPTEHGRLLGTMLIPCLGPVVMLGEGRDIDSQIASIALHPCPIDGDAAMRLARSALDGSTAGPPGTVTPGDLEAMSDTLTALSRLAAVEAGLASKVPSIRFGTGNLFPKLESTSHADRDA</sequence>
<accession>A0A4P7LJE9</accession>
<proteinExistence type="predicted"/>
<gene>
    <name evidence="1" type="ORF">E0W60_35085</name>
</gene>
<evidence type="ECO:0000313" key="1">
    <source>
        <dbReference type="EMBL" id="QBY56266.1"/>
    </source>
</evidence>